<gene>
    <name evidence="3" type="ORF">GCM10009726_08830</name>
</gene>
<dbReference type="Gene3D" id="3.30.70.1060">
    <property type="entry name" value="Dimeric alpha+beta barrel"/>
    <property type="match status" value="1"/>
</dbReference>
<comment type="similarity">
    <text evidence="1">Belongs to the YciI family.</text>
</comment>
<keyword evidence="4" id="KW-1185">Reference proteome</keyword>
<dbReference type="PANTHER" id="PTHR35174:SF3">
    <property type="entry name" value="BLL7171 PROTEIN"/>
    <property type="match status" value="1"/>
</dbReference>
<organism evidence="3 4">
    <name type="scientific">Nocardioides furvisabuli</name>
    <dbReference type="NCBI Taxonomy" id="375542"/>
    <lineage>
        <taxon>Bacteria</taxon>
        <taxon>Bacillati</taxon>
        <taxon>Actinomycetota</taxon>
        <taxon>Actinomycetes</taxon>
        <taxon>Propionibacteriales</taxon>
        <taxon>Nocardioidaceae</taxon>
        <taxon>Nocardioides</taxon>
    </lineage>
</organism>
<evidence type="ECO:0000313" key="3">
    <source>
        <dbReference type="EMBL" id="GAA2099341.1"/>
    </source>
</evidence>
<dbReference type="SUPFAM" id="SSF54909">
    <property type="entry name" value="Dimeric alpha+beta barrel"/>
    <property type="match status" value="1"/>
</dbReference>
<dbReference type="Proteomes" id="UP001501161">
    <property type="component" value="Unassembled WGS sequence"/>
</dbReference>
<reference evidence="3 4" key="1">
    <citation type="journal article" date="2019" name="Int. J. Syst. Evol. Microbiol.">
        <title>The Global Catalogue of Microorganisms (GCM) 10K type strain sequencing project: providing services to taxonomists for standard genome sequencing and annotation.</title>
        <authorList>
            <consortium name="The Broad Institute Genomics Platform"/>
            <consortium name="The Broad Institute Genome Sequencing Center for Infectious Disease"/>
            <person name="Wu L."/>
            <person name="Ma J."/>
        </authorList>
    </citation>
    <scope>NUCLEOTIDE SEQUENCE [LARGE SCALE GENOMIC DNA]</scope>
    <source>
        <strain evidence="3 4">JCM 13813</strain>
    </source>
</reference>
<evidence type="ECO:0000313" key="4">
    <source>
        <dbReference type="Proteomes" id="UP001501161"/>
    </source>
</evidence>
<dbReference type="Pfam" id="PF03795">
    <property type="entry name" value="YCII"/>
    <property type="match status" value="1"/>
</dbReference>
<accession>A0ABN2WVX2</accession>
<sequence>MTEYVVLIVGDADRWWTTMTEQERRDGYAEYGRFAQQLGERGHRIVGGAELQPSATIRTVQPGGATVTDGPFAETAEQVGGYFHIETDDLDDLLECCRIIAALGDAVQVVPTVVPETRPS</sequence>
<dbReference type="RefSeq" id="WP_231252003.1">
    <property type="nucleotide sequence ID" value="NZ_BAAAMQ010000008.1"/>
</dbReference>
<proteinExistence type="inferred from homology"/>
<comment type="caution">
    <text evidence="3">The sequence shown here is derived from an EMBL/GenBank/DDBJ whole genome shotgun (WGS) entry which is preliminary data.</text>
</comment>
<protein>
    <submittedName>
        <fullName evidence="3">YciI family protein</fullName>
    </submittedName>
</protein>
<feature type="domain" description="YCII-related" evidence="2">
    <location>
        <begin position="15"/>
        <end position="97"/>
    </location>
</feature>
<dbReference type="EMBL" id="BAAAMQ010000008">
    <property type="protein sequence ID" value="GAA2099341.1"/>
    <property type="molecule type" value="Genomic_DNA"/>
</dbReference>
<dbReference type="PANTHER" id="PTHR35174">
    <property type="entry name" value="BLL7171 PROTEIN-RELATED"/>
    <property type="match status" value="1"/>
</dbReference>
<name>A0ABN2WVX2_9ACTN</name>
<dbReference type="InterPro" id="IPR005545">
    <property type="entry name" value="YCII"/>
</dbReference>
<evidence type="ECO:0000256" key="1">
    <source>
        <dbReference type="ARBA" id="ARBA00007689"/>
    </source>
</evidence>
<dbReference type="InterPro" id="IPR011008">
    <property type="entry name" value="Dimeric_a/b-barrel"/>
</dbReference>
<evidence type="ECO:0000259" key="2">
    <source>
        <dbReference type="Pfam" id="PF03795"/>
    </source>
</evidence>